<dbReference type="GeneID" id="39595271"/>
<protein>
    <submittedName>
        <fullName evidence="2">Uncharacterized protein</fullName>
    </submittedName>
</protein>
<proteinExistence type="predicted"/>
<accession>A0A443HHQ4</accession>
<reference evidence="2 3" key="1">
    <citation type="journal article" date="2018" name="Front. Microbiol.">
        <title>Genomic and genetic insights into a cosmopolitan fungus, Paecilomyces variotii (Eurotiales).</title>
        <authorList>
            <person name="Urquhart A.S."/>
            <person name="Mondo S.J."/>
            <person name="Makela M.R."/>
            <person name="Hane J.K."/>
            <person name="Wiebenga A."/>
            <person name="He G."/>
            <person name="Mihaltcheva S."/>
            <person name="Pangilinan J."/>
            <person name="Lipzen A."/>
            <person name="Barry K."/>
            <person name="de Vries R.P."/>
            <person name="Grigoriev I.V."/>
            <person name="Idnurm A."/>
        </authorList>
    </citation>
    <scope>NUCLEOTIDE SEQUENCE [LARGE SCALE GENOMIC DNA]</scope>
    <source>
        <strain evidence="2 3">CBS 101075</strain>
    </source>
</reference>
<dbReference type="RefSeq" id="XP_028480944.1">
    <property type="nucleotide sequence ID" value="XM_028625994.1"/>
</dbReference>
<dbReference type="EMBL" id="RCNU01000023">
    <property type="protein sequence ID" value="RWQ91299.1"/>
    <property type="molecule type" value="Genomic_DNA"/>
</dbReference>
<evidence type="ECO:0000313" key="3">
    <source>
        <dbReference type="Proteomes" id="UP000283841"/>
    </source>
</evidence>
<organism evidence="2 3">
    <name type="scientific">Byssochlamys spectabilis</name>
    <name type="common">Paecilomyces variotii</name>
    <dbReference type="NCBI Taxonomy" id="264951"/>
    <lineage>
        <taxon>Eukaryota</taxon>
        <taxon>Fungi</taxon>
        <taxon>Dikarya</taxon>
        <taxon>Ascomycota</taxon>
        <taxon>Pezizomycotina</taxon>
        <taxon>Eurotiomycetes</taxon>
        <taxon>Eurotiomycetidae</taxon>
        <taxon>Eurotiales</taxon>
        <taxon>Thermoascaceae</taxon>
        <taxon>Paecilomyces</taxon>
    </lineage>
</organism>
<feature type="region of interest" description="Disordered" evidence="1">
    <location>
        <begin position="203"/>
        <end position="232"/>
    </location>
</feature>
<name>A0A443HHQ4_BYSSP</name>
<sequence length="245" mass="27013">MLIFVLWLRQANSNPHRNFIELDVDSSSKSSHMGYPESPHSDATRTECAHPSAASKCEQILVLISHPASGTMQPWSATGASCDTGHFSILPRGGQVWRKLNNRMLVASAQVCCAQGSARGSRRTVAHNGHRRIKVRPSPLTYCCHDSHEESEALSPDCPVGKTRLIWQKGDWSQQDCLSIVSGLNKVLSERIARWLLGSATGPHGACASGPDQKSYDDSAAGKKEKEKERERVEKILTVKTRKWT</sequence>
<gene>
    <name evidence="2" type="ORF">C8Q69DRAFT_192865</name>
</gene>
<dbReference type="Proteomes" id="UP000283841">
    <property type="component" value="Unassembled WGS sequence"/>
</dbReference>
<evidence type="ECO:0000313" key="2">
    <source>
        <dbReference type="EMBL" id="RWQ91299.1"/>
    </source>
</evidence>
<feature type="compositionally biased region" description="Basic and acidic residues" evidence="1">
    <location>
        <begin position="214"/>
        <end position="232"/>
    </location>
</feature>
<dbReference type="AlphaFoldDB" id="A0A443HHQ4"/>
<dbReference type="VEuPathDB" id="FungiDB:C8Q69DRAFT_192865"/>
<comment type="caution">
    <text evidence="2">The sequence shown here is derived from an EMBL/GenBank/DDBJ whole genome shotgun (WGS) entry which is preliminary data.</text>
</comment>
<keyword evidence="3" id="KW-1185">Reference proteome</keyword>
<evidence type="ECO:0000256" key="1">
    <source>
        <dbReference type="SAM" id="MobiDB-lite"/>
    </source>
</evidence>
<feature type="region of interest" description="Disordered" evidence="1">
    <location>
        <begin position="27"/>
        <end position="46"/>
    </location>
</feature>